<feature type="non-terminal residue" evidence="1">
    <location>
        <position position="1"/>
    </location>
</feature>
<evidence type="ECO:0000313" key="2">
    <source>
        <dbReference type="Proteomes" id="UP001190700"/>
    </source>
</evidence>
<protein>
    <submittedName>
        <fullName evidence="1">Uncharacterized protein</fullName>
    </submittedName>
</protein>
<comment type="caution">
    <text evidence="1">The sequence shown here is derived from an EMBL/GenBank/DDBJ whole genome shotgun (WGS) entry which is preliminary data.</text>
</comment>
<organism evidence="1 2">
    <name type="scientific">Cymbomonas tetramitiformis</name>
    <dbReference type="NCBI Taxonomy" id="36881"/>
    <lineage>
        <taxon>Eukaryota</taxon>
        <taxon>Viridiplantae</taxon>
        <taxon>Chlorophyta</taxon>
        <taxon>Pyramimonadophyceae</taxon>
        <taxon>Pyramimonadales</taxon>
        <taxon>Pyramimonadaceae</taxon>
        <taxon>Cymbomonas</taxon>
    </lineage>
</organism>
<dbReference type="Gene3D" id="3.20.20.80">
    <property type="entry name" value="Glycosidases"/>
    <property type="match status" value="1"/>
</dbReference>
<sequence>LILVYEAAGTTLNGNAVIFLQKLGPTITNWFYDTKQDPRLGQFTADFARTIYEEEQFNGVRVPLRAMYYPDWGINQTYPECPYTAHPRSGVVEADAYACTESDLSHIKAASAGTVVYTSLKMAYYEGDDNYEKGFYPPFPDWCLYDESDIETGAWDGKKSSQVKAVAYAELLADHLQYFEARGYTFEYLGVENESGYISANVFVALMTELSRLSQERGFALPGVVAPDFYTPVASWYREVAELGGSHFISVAGTHFYGWEREWTEDGRLHLQEKLIKFKAAVPEGVPLWHTEVHYGTVSKMRHERGENATEMDSIEDLLLQFADYFDLGMTGFVWWAYRSESMQKDDSVKQHVFHEWTDETMGAAPVLVDDHDGKRATRMPLPLGVLHPNPASLPIINF</sequence>
<evidence type="ECO:0000313" key="1">
    <source>
        <dbReference type="EMBL" id="KAK3259730.1"/>
    </source>
</evidence>
<dbReference type="Proteomes" id="UP001190700">
    <property type="component" value="Unassembled WGS sequence"/>
</dbReference>
<gene>
    <name evidence="1" type="ORF">CYMTET_31281</name>
</gene>
<dbReference type="EMBL" id="LGRX02018499">
    <property type="protein sequence ID" value="KAK3259730.1"/>
    <property type="molecule type" value="Genomic_DNA"/>
</dbReference>
<dbReference type="SUPFAM" id="SSF51445">
    <property type="entry name" value="(Trans)glycosidases"/>
    <property type="match status" value="1"/>
</dbReference>
<dbReference type="InterPro" id="IPR017853">
    <property type="entry name" value="GH"/>
</dbReference>
<proteinExistence type="predicted"/>
<keyword evidence="2" id="KW-1185">Reference proteome</keyword>
<reference evidence="1 2" key="1">
    <citation type="journal article" date="2015" name="Genome Biol. Evol.">
        <title>Comparative Genomics of a Bacterivorous Green Alga Reveals Evolutionary Causalities and Consequences of Phago-Mixotrophic Mode of Nutrition.</title>
        <authorList>
            <person name="Burns J.A."/>
            <person name="Paasch A."/>
            <person name="Narechania A."/>
            <person name="Kim E."/>
        </authorList>
    </citation>
    <scope>NUCLEOTIDE SEQUENCE [LARGE SCALE GENOMIC DNA]</scope>
    <source>
        <strain evidence="1 2">PLY_AMNH</strain>
    </source>
</reference>
<dbReference type="AlphaFoldDB" id="A0AAE0KTA6"/>
<name>A0AAE0KTA6_9CHLO</name>
<accession>A0AAE0KTA6</accession>